<reference evidence="4 5" key="1">
    <citation type="submission" date="2024-09" db="EMBL/GenBank/DDBJ databases">
        <authorList>
            <person name="Sun Q."/>
            <person name="Mori K."/>
        </authorList>
    </citation>
    <scope>NUCLEOTIDE SEQUENCE [LARGE SCALE GENOMIC DNA]</scope>
    <source>
        <strain evidence="4 5">JCM 4557</strain>
    </source>
</reference>
<feature type="region of interest" description="Disordered" evidence="3">
    <location>
        <begin position="145"/>
        <end position="194"/>
    </location>
</feature>
<sequence>MARLKLAARRWPSRTAATGLAAALACAFAVWTGGSWYAVAHDERAAFARTRDAVLQAGEQGVQNMNTLDHGDLAHGLDLWEESATGDLLKELKDSRKQFERQVESAGTTTTAKVLSGAVTELDERAGRARVMVAIRITVVAADRKSSTKDSRMLGELSRTPAGWKLSRLGQAPVGDAPGPTANPSAGTPTPSGS</sequence>
<keyword evidence="5" id="KW-1185">Reference proteome</keyword>
<dbReference type="Proteomes" id="UP001589887">
    <property type="component" value="Unassembled WGS sequence"/>
</dbReference>
<evidence type="ECO:0008006" key="6">
    <source>
        <dbReference type="Google" id="ProtNLM"/>
    </source>
</evidence>
<feature type="compositionally biased region" description="Polar residues" evidence="3">
    <location>
        <begin position="182"/>
        <end position="194"/>
    </location>
</feature>
<proteinExistence type="predicted"/>
<evidence type="ECO:0000256" key="2">
    <source>
        <dbReference type="ARBA" id="ARBA00023136"/>
    </source>
</evidence>
<name>A0ABV6TH73_9ACTN</name>
<comment type="subcellular location">
    <subcellularLocation>
        <location evidence="1">Membrane</location>
    </subcellularLocation>
</comment>
<evidence type="ECO:0000256" key="1">
    <source>
        <dbReference type="ARBA" id="ARBA00004370"/>
    </source>
</evidence>
<organism evidence="4 5">
    <name type="scientific">Streptomyces noboritoensis</name>
    <dbReference type="NCBI Taxonomy" id="67337"/>
    <lineage>
        <taxon>Bacteria</taxon>
        <taxon>Bacillati</taxon>
        <taxon>Actinomycetota</taxon>
        <taxon>Actinomycetes</taxon>
        <taxon>Kitasatosporales</taxon>
        <taxon>Streptomycetaceae</taxon>
        <taxon>Streptomyces</taxon>
    </lineage>
</organism>
<keyword evidence="2" id="KW-0472">Membrane</keyword>
<protein>
    <recommendedName>
        <fullName evidence="6">SnoaL-like domain-containing protein</fullName>
    </recommendedName>
</protein>
<dbReference type="PROSITE" id="PS51257">
    <property type="entry name" value="PROKAR_LIPOPROTEIN"/>
    <property type="match status" value="1"/>
</dbReference>
<evidence type="ECO:0000256" key="3">
    <source>
        <dbReference type="SAM" id="MobiDB-lite"/>
    </source>
</evidence>
<dbReference type="PANTHER" id="PTHR37042:SF4">
    <property type="entry name" value="OUTER MEMBRANE PROTEIN RV1973"/>
    <property type="match status" value="1"/>
</dbReference>
<dbReference type="EMBL" id="JBHMQV010000009">
    <property type="protein sequence ID" value="MFC0845147.1"/>
    <property type="molecule type" value="Genomic_DNA"/>
</dbReference>
<dbReference type="RefSeq" id="WP_394319825.1">
    <property type="nucleotide sequence ID" value="NZ_JBHMQV010000009.1"/>
</dbReference>
<evidence type="ECO:0000313" key="5">
    <source>
        <dbReference type="Proteomes" id="UP001589887"/>
    </source>
</evidence>
<dbReference type="PANTHER" id="PTHR37042">
    <property type="entry name" value="OUTER MEMBRANE PROTEIN RV1973"/>
    <property type="match status" value="1"/>
</dbReference>
<accession>A0ABV6TH73</accession>
<evidence type="ECO:0000313" key="4">
    <source>
        <dbReference type="EMBL" id="MFC0845147.1"/>
    </source>
</evidence>
<comment type="caution">
    <text evidence="4">The sequence shown here is derived from an EMBL/GenBank/DDBJ whole genome shotgun (WGS) entry which is preliminary data.</text>
</comment>
<gene>
    <name evidence="4" type="ORF">ACFH04_15700</name>
</gene>